<organism evidence="11">
    <name type="scientific">Corethrella appendiculata</name>
    <dbReference type="NCBI Taxonomy" id="1370023"/>
    <lineage>
        <taxon>Eukaryota</taxon>
        <taxon>Metazoa</taxon>
        <taxon>Ecdysozoa</taxon>
        <taxon>Arthropoda</taxon>
        <taxon>Hexapoda</taxon>
        <taxon>Insecta</taxon>
        <taxon>Pterygota</taxon>
        <taxon>Neoptera</taxon>
        <taxon>Endopterygota</taxon>
        <taxon>Diptera</taxon>
        <taxon>Nematocera</taxon>
        <taxon>Culicoidea</taxon>
        <taxon>Chaoboridae</taxon>
        <taxon>Corethrella</taxon>
    </lineage>
</organism>
<keyword evidence="7" id="KW-0325">Glycoprotein</keyword>
<sequence length="403" mass="46314">MKYFEYNLFIFLIFTTNFVLQITSDTDTYRPYDGPMLDKFDWKLFKILAQEEKSNLFVSTFSIKVILSLLFEAAVPNRNNLTHLSTTAQELSQILAGNSLKAFDDHNSQVFQSIKTKQDNYEIKVGTKVFSRPNFVVNPNYLSLVKELYDSGVGRLDINEINSWVSQVTNGHIPELFEPNTSLLDDAVLVLVNAIFFKGKWLHQFEEFLTQRSTFYTSSTKNTETYFMTTTEYFFYHESTDLNCQVVRLPYKGNRYSMMVLLPNETSNVDTLTNQLSSESLQKVRKSLKNNNKILINLPKFEFTHEVSLNEPIEKCGIKQIFTEQAKFPHLSESDQIFVSKILQKAGIKVDEEGSTAFAATGGIIDIRFEPEAVEFNANRPFIFFIEDERTGALLFAGKFVKP</sequence>
<reference evidence="11" key="1">
    <citation type="journal article" date="2014" name="Insect Biochem. Mol. Biol.">
        <title>An insight into the sialome of the frog biting fly, Corethrella appendiculata.</title>
        <authorList>
            <person name="Ribeiro J.M.C."/>
            <person name="Chagas A.C."/>
            <person name="Pham V.M."/>
            <person name="Lounibos L.P."/>
            <person name="Calvo E."/>
        </authorList>
    </citation>
    <scope>NUCLEOTIDE SEQUENCE</scope>
    <source>
        <tissue evidence="11">Salivary glands</tissue>
    </source>
</reference>
<dbReference type="SMART" id="SM00093">
    <property type="entry name" value="SERPIN"/>
    <property type="match status" value="1"/>
</dbReference>
<keyword evidence="5 9" id="KW-0732">Signal</keyword>
<evidence type="ECO:0000256" key="7">
    <source>
        <dbReference type="ARBA" id="ARBA00023180"/>
    </source>
</evidence>
<evidence type="ECO:0000256" key="1">
    <source>
        <dbReference type="ARBA" id="ARBA00004613"/>
    </source>
</evidence>
<dbReference type="EMBL" id="GANO01000686">
    <property type="protein sequence ID" value="JAB59185.1"/>
    <property type="molecule type" value="mRNA"/>
</dbReference>
<dbReference type="InterPro" id="IPR042178">
    <property type="entry name" value="Serpin_sf_1"/>
</dbReference>
<dbReference type="InterPro" id="IPR023795">
    <property type="entry name" value="Serpin_CS"/>
</dbReference>
<protein>
    <submittedName>
        <fullName evidence="11">Putative salivary serpin</fullName>
    </submittedName>
</protein>
<dbReference type="AlphaFoldDB" id="U5EW77"/>
<dbReference type="GO" id="GO:0004867">
    <property type="term" value="F:serine-type endopeptidase inhibitor activity"/>
    <property type="evidence" value="ECO:0007669"/>
    <property type="project" value="UniProtKB-KW"/>
</dbReference>
<evidence type="ECO:0000256" key="8">
    <source>
        <dbReference type="RuleBase" id="RU000411"/>
    </source>
</evidence>
<evidence type="ECO:0000313" key="11">
    <source>
        <dbReference type="EMBL" id="JAB59185.1"/>
    </source>
</evidence>
<dbReference type="InterPro" id="IPR023796">
    <property type="entry name" value="Serpin_dom"/>
</dbReference>
<dbReference type="InterPro" id="IPR036186">
    <property type="entry name" value="Serpin_sf"/>
</dbReference>
<evidence type="ECO:0000256" key="9">
    <source>
        <dbReference type="SAM" id="SignalP"/>
    </source>
</evidence>
<feature type="signal peptide" evidence="9">
    <location>
        <begin position="1"/>
        <end position="24"/>
    </location>
</feature>
<feature type="domain" description="Serpin" evidence="10">
    <location>
        <begin position="42"/>
        <end position="403"/>
    </location>
</feature>
<dbReference type="Pfam" id="PF00079">
    <property type="entry name" value="Serpin"/>
    <property type="match status" value="1"/>
</dbReference>
<evidence type="ECO:0000256" key="3">
    <source>
        <dbReference type="ARBA" id="ARBA00022525"/>
    </source>
</evidence>
<dbReference type="Gene3D" id="2.30.39.10">
    <property type="entry name" value="Alpha-1-antitrypsin, domain 1"/>
    <property type="match status" value="1"/>
</dbReference>
<dbReference type="InterPro" id="IPR000215">
    <property type="entry name" value="Serpin_fam"/>
</dbReference>
<keyword evidence="4" id="KW-0646">Protease inhibitor</keyword>
<evidence type="ECO:0000259" key="10">
    <source>
        <dbReference type="SMART" id="SM00093"/>
    </source>
</evidence>
<comment type="similarity">
    <text evidence="2 8">Belongs to the serpin family.</text>
</comment>
<proteinExistence type="evidence at transcript level"/>
<dbReference type="Gene3D" id="3.30.497.10">
    <property type="entry name" value="Antithrombin, subunit I, domain 2"/>
    <property type="match status" value="1"/>
</dbReference>
<keyword evidence="6" id="KW-0722">Serine protease inhibitor</keyword>
<evidence type="ECO:0000256" key="2">
    <source>
        <dbReference type="ARBA" id="ARBA00009500"/>
    </source>
</evidence>
<dbReference type="InterPro" id="IPR042185">
    <property type="entry name" value="Serpin_sf_2"/>
</dbReference>
<evidence type="ECO:0000256" key="5">
    <source>
        <dbReference type="ARBA" id="ARBA00022729"/>
    </source>
</evidence>
<evidence type="ECO:0000256" key="4">
    <source>
        <dbReference type="ARBA" id="ARBA00022690"/>
    </source>
</evidence>
<keyword evidence="3" id="KW-0964">Secreted</keyword>
<comment type="subcellular location">
    <subcellularLocation>
        <location evidence="1">Secreted</location>
    </subcellularLocation>
</comment>
<dbReference type="PANTHER" id="PTHR11461:SF357">
    <property type="entry name" value="SERINE PROTEASE INHIBITOR 27A"/>
    <property type="match status" value="1"/>
</dbReference>
<dbReference type="SUPFAM" id="SSF56574">
    <property type="entry name" value="Serpins"/>
    <property type="match status" value="1"/>
</dbReference>
<dbReference type="PROSITE" id="PS00284">
    <property type="entry name" value="SERPIN"/>
    <property type="match status" value="1"/>
</dbReference>
<name>U5EW77_9DIPT</name>
<dbReference type="GO" id="GO:0005615">
    <property type="term" value="C:extracellular space"/>
    <property type="evidence" value="ECO:0007669"/>
    <property type="project" value="InterPro"/>
</dbReference>
<feature type="chain" id="PRO_5004660222" evidence="9">
    <location>
        <begin position="25"/>
        <end position="403"/>
    </location>
</feature>
<dbReference type="FunFam" id="2.30.39.10:FF:000030">
    <property type="entry name" value="Serpin 2"/>
    <property type="match status" value="1"/>
</dbReference>
<evidence type="ECO:0000256" key="6">
    <source>
        <dbReference type="ARBA" id="ARBA00022900"/>
    </source>
</evidence>
<dbReference type="PANTHER" id="PTHR11461">
    <property type="entry name" value="SERINE PROTEASE INHIBITOR, SERPIN"/>
    <property type="match status" value="1"/>
</dbReference>
<accession>U5EW77</accession>